<dbReference type="RefSeq" id="WP_146663737.1">
    <property type="nucleotide sequence ID" value="NZ_CP019791.1"/>
</dbReference>
<dbReference type="EC" id="2.7.8.5" evidence="4"/>
<gene>
    <name evidence="17" type="primary">pgsA2_2</name>
    <name evidence="17" type="ORF">STSP2_03330</name>
</gene>
<dbReference type="InterPro" id="IPR000462">
    <property type="entry name" value="CDP-OH_P_trans"/>
</dbReference>
<evidence type="ECO:0000256" key="14">
    <source>
        <dbReference type="ARBA" id="ARBA00048586"/>
    </source>
</evidence>
<dbReference type="InterPro" id="IPR048254">
    <property type="entry name" value="CDP_ALCOHOL_P_TRANSF_CS"/>
</dbReference>
<feature type="transmembrane region" description="Helical" evidence="16">
    <location>
        <begin position="78"/>
        <end position="97"/>
    </location>
</feature>
<keyword evidence="8 16" id="KW-0812">Transmembrane</keyword>
<dbReference type="EMBL" id="CP019791">
    <property type="protein sequence ID" value="AQT70126.1"/>
    <property type="molecule type" value="Genomic_DNA"/>
</dbReference>
<dbReference type="KEGG" id="alus:STSP2_03330"/>
<comment type="subcellular location">
    <subcellularLocation>
        <location evidence="1">Membrane</location>
        <topology evidence="1">Multi-pass membrane protein</topology>
    </subcellularLocation>
</comment>
<comment type="similarity">
    <text evidence="3 15">Belongs to the CDP-alcohol phosphatidyltransferase class-I family.</text>
</comment>
<name>A0A1U9NRH2_9BACT</name>
<organism evidence="17 18">
    <name type="scientific">Anaerohalosphaera lusitana</name>
    <dbReference type="NCBI Taxonomy" id="1936003"/>
    <lineage>
        <taxon>Bacteria</taxon>
        <taxon>Pseudomonadati</taxon>
        <taxon>Planctomycetota</taxon>
        <taxon>Phycisphaerae</taxon>
        <taxon>Sedimentisphaerales</taxon>
        <taxon>Anaerohalosphaeraceae</taxon>
        <taxon>Anaerohalosphaera</taxon>
    </lineage>
</organism>
<dbReference type="OrthoDB" id="9796672at2"/>
<evidence type="ECO:0000256" key="6">
    <source>
        <dbReference type="ARBA" id="ARBA00022516"/>
    </source>
</evidence>
<dbReference type="PANTHER" id="PTHR14269">
    <property type="entry name" value="CDP-DIACYLGLYCEROL--GLYCEROL-3-PHOSPHATE 3-PHOSPHATIDYLTRANSFERASE-RELATED"/>
    <property type="match status" value="1"/>
</dbReference>
<dbReference type="Pfam" id="PF01066">
    <property type="entry name" value="CDP-OH_P_transf"/>
    <property type="match status" value="1"/>
</dbReference>
<evidence type="ECO:0000256" key="5">
    <source>
        <dbReference type="ARBA" id="ARBA00014944"/>
    </source>
</evidence>
<evidence type="ECO:0000256" key="12">
    <source>
        <dbReference type="ARBA" id="ARBA00023209"/>
    </source>
</evidence>
<keyword evidence="13" id="KW-1208">Phospholipid metabolism</keyword>
<keyword evidence="10" id="KW-0443">Lipid metabolism</keyword>
<evidence type="ECO:0000256" key="11">
    <source>
        <dbReference type="ARBA" id="ARBA00023136"/>
    </source>
</evidence>
<dbReference type="GO" id="GO:0008444">
    <property type="term" value="F:CDP-diacylglycerol-glycerol-3-phosphate 3-phosphatidyltransferase activity"/>
    <property type="evidence" value="ECO:0007669"/>
    <property type="project" value="UniProtKB-EC"/>
</dbReference>
<feature type="transmembrane region" description="Helical" evidence="16">
    <location>
        <begin position="134"/>
        <end position="154"/>
    </location>
</feature>
<accession>A0A1U9NRH2</accession>
<dbReference type="AlphaFoldDB" id="A0A1U9NRH2"/>
<comment type="pathway">
    <text evidence="2">Phospholipid metabolism; phosphatidylglycerol biosynthesis; phosphatidylglycerol from CDP-diacylglycerol: step 1/2.</text>
</comment>
<dbReference type="Gene3D" id="1.20.120.1760">
    <property type="match status" value="1"/>
</dbReference>
<evidence type="ECO:0000256" key="4">
    <source>
        <dbReference type="ARBA" id="ARBA00013170"/>
    </source>
</evidence>
<dbReference type="GO" id="GO:0016020">
    <property type="term" value="C:membrane"/>
    <property type="evidence" value="ECO:0007669"/>
    <property type="project" value="UniProtKB-SubCell"/>
</dbReference>
<evidence type="ECO:0000313" key="18">
    <source>
        <dbReference type="Proteomes" id="UP000189674"/>
    </source>
</evidence>
<feature type="transmembrane region" description="Helical" evidence="16">
    <location>
        <begin position="160"/>
        <end position="186"/>
    </location>
</feature>
<evidence type="ECO:0000256" key="15">
    <source>
        <dbReference type="RuleBase" id="RU003750"/>
    </source>
</evidence>
<dbReference type="InterPro" id="IPR004570">
    <property type="entry name" value="Phosphatidylglycerol_P_synth"/>
</dbReference>
<evidence type="ECO:0000256" key="2">
    <source>
        <dbReference type="ARBA" id="ARBA00005042"/>
    </source>
</evidence>
<proteinExistence type="inferred from homology"/>
<evidence type="ECO:0000256" key="7">
    <source>
        <dbReference type="ARBA" id="ARBA00022679"/>
    </source>
</evidence>
<reference evidence="18" key="1">
    <citation type="submission" date="2017-02" db="EMBL/GenBank/DDBJ databases">
        <title>Comparative genomics and description of representatives of a novel lineage of planctomycetes thriving in anoxic sediments.</title>
        <authorList>
            <person name="Spring S."/>
            <person name="Bunk B."/>
            <person name="Sproer C."/>
        </authorList>
    </citation>
    <scope>NUCLEOTIDE SEQUENCE [LARGE SCALE GENOMIC DNA]</scope>
    <source>
        <strain evidence="18">ST-NAGAB-D1</strain>
    </source>
</reference>
<evidence type="ECO:0000256" key="13">
    <source>
        <dbReference type="ARBA" id="ARBA00023264"/>
    </source>
</evidence>
<feature type="transmembrane region" description="Helical" evidence="16">
    <location>
        <begin position="35"/>
        <end position="57"/>
    </location>
</feature>
<keyword evidence="9 16" id="KW-1133">Transmembrane helix</keyword>
<keyword evidence="6" id="KW-0444">Lipid biosynthesis</keyword>
<dbReference type="InterPro" id="IPR050324">
    <property type="entry name" value="CDP-alcohol_PTase-I"/>
</dbReference>
<dbReference type="PROSITE" id="PS00379">
    <property type="entry name" value="CDP_ALCOHOL_P_TRANSF"/>
    <property type="match status" value="1"/>
</dbReference>
<dbReference type="PIRSF" id="PIRSF000847">
    <property type="entry name" value="Phos_ph_gly_syn"/>
    <property type="match status" value="1"/>
</dbReference>
<feature type="transmembrane region" description="Helical" evidence="16">
    <location>
        <begin position="12"/>
        <end position="29"/>
    </location>
</feature>
<evidence type="ECO:0000313" key="17">
    <source>
        <dbReference type="EMBL" id="AQT70126.1"/>
    </source>
</evidence>
<evidence type="ECO:0000256" key="9">
    <source>
        <dbReference type="ARBA" id="ARBA00022989"/>
    </source>
</evidence>
<dbReference type="STRING" id="1936003.STSP2_03330"/>
<evidence type="ECO:0000256" key="10">
    <source>
        <dbReference type="ARBA" id="ARBA00023098"/>
    </source>
</evidence>
<sequence>MQLTIANKITIVRILLIAPYVISLLKMNQYENGQLLRYTAFAIFLLMCISDVVDGYMARVKKQVTRLGSFLDPMADKLLMMSSSILLATPATAVEGFVLPTEVAVLIIGKDLLLLLGFLVLYMMIGRVHVVPGVVGKFAAFLQLVMVASILIGPEMSKAIGVWPIIVSSMWWTAAALAILATMIYLNYGKKVIESEAYSDDEAASDRTDENGKQ</sequence>
<keyword evidence="7 15" id="KW-0808">Transferase</keyword>
<dbReference type="GO" id="GO:0046474">
    <property type="term" value="P:glycerophospholipid biosynthetic process"/>
    <property type="evidence" value="ECO:0007669"/>
    <property type="project" value="TreeGrafter"/>
</dbReference>
<dbReference type="InterPro" id="IPR043130">
    <property type="entry name" value="CDP-OH_PTrfase_TM_dom"/>
</dbReference>
<evidence type="ECO:0000256" key="3">
    <source>
        <dbReference type="ARBA" id="ARBA00010441"/>
    </source>
</evidence>
<evidence type="ECO:0000256" key="8">
    <source>
        <dbReference type="ARBA" id="ARBA00022692"/>
    </source>
</evidence>
<keyword evidence="11 16" id="KW-0472">Membrane</keyword>
<dbReference type="Proteomes" id="UP000189674">
    <property type="component" value="Chromosome"/>
</dbReference>
<evidence type="ECO:0000256" key="1">
    <source>
        <dbReference type="ARBA" id="ARBA00004141"/>
    </source>
</evidence>
<keyword evidence="18" id="KW-1185">Reference proteome</keyword>
<dbReference type="PANTHER" id="PTHR14269:SF11">
    <property type="entry name" value="CDP-DIACYLGLYCEROL--GLYCEROL-3-PHOSPHATE 3-PHOSPHATIDYLTRANSFERASE"/>
    <property type="match status" value="1"/>
</dbReference>
<evidence type="ECO:0000256" key="16">
    <source>
        <dbReference type="SAM" id="Phobius"/>
    </source>
</evidence>
<keyword evidence="12" id="KW-0594">Phospholipid biosynthesis</keyword>
<protein>
    <recommendedName>
        <fullName evidence="5">CDP-diacylglycerol--glycerol-3-phosphate 3-phosphatidyltransferase</fullName>
        <ecNumber evidence="4">2.7.8.5</ecNumber>
    </recommendedName>
</protein>
<comment type="catalytic activity">
    <reaction evidence="14">
        <text>a CDP-1,2-diacyl-sn-glycerol + sn-glycerol 3-phosphate = a 1,2-diacyl-sn-glycero-3-phospho-(1'-sn-glycero-3'-phosphate) + CMP + H(+)</text>
        <dbReference type="Rhea" id="RHEA:12593"/>
        <dbReference type="ChEBI" id="CHEBI:15378"/>
        <dbReference type="ChEBI" id="CHEBI:57597"/>
        <dbReference type="ChEBI" id="CHEBI:58332"/>
        <dbReference type="ChEBI" id="CHEBI:60110"/>
        <dbReference type="ChEBI" id="CHEBI:60377"/>
        <dbReference type="EC" id="2.7.8.5"/>
    </reaction>
</comment>
<feature type="transmembrane region" description="Helical" evidence="16">
    <location>
        <begin position="103"/>
        <end position="122"/>
    </location>
</feature>